<evidence type="ECO:0000313" key="1">
    <source>
        <dbReference type="EnsemblMetazoa" id="Aqu2.1.01910_001"/>
    </source>
</evidence>
<dbReference type="InParanoid" id="A0A1X7SIG4"/>
<dbReference type="EnsemblMetazoa" id="Aqu2.1.01910_001">
    <property type="protein sequence ID" value="Aqu2.1.01910_001"/>
    <property type="gene ID" value="Aqu2.1.01910"/>
</dbReference>
<dbReference type="AlphaFoldDB" id="A0A1X7SIG4"/>
<proteinExistence type="predicted"/>
<organism evidence="1">
    <name type="scientific">Amphimedon queenslandica</name>
    <name type="common">Sponge</name>
    <dbReference type="NCBI Taxonomy" id="400682"/>
    <lineage>
        <taxon>Eukaryota</taxon>
        <taxon>Metazoa</taxon>
        <taxon>Porifera</taxon>
        <taxon>Demospongiae</taxon>
        <taxon>Heteroscleromorpha</taxon>
        <taxon>Haplosclerida</taxon>
        <taxon>Niphatidae</taxon>
        <taxon>Amphimedon</taxon>
    </lineage>
</organism>
<reference evidence="1" key="1">
    <citation type="submission" date="2017-05" db="UniProtKB">
        <authorList>
            <consortium name="EnsemblMetazoa"/>
        </authorList>
    </citation>
    <scope>IDENTIFICATION</scope>
</reference>
<sequence length="34" mass="3719">PVAPSVLMSKLSQMGGFTKLHTLYILHVYTISSV</sequence>
<protein>
    <submittedName>
        <fullName evidence="1">Uncharacterized protein</fullName>
    </submittedName>
</protein>
<accession>A0A1X7SIG4</accession>
<name>A0A1X7SIG4_AMPQE</name>